<dbReference type="EMBL" id="AYYO01000043">
    <property type="protein sequence ID" value="KRM54872.1"/>
    <property type="molecule type" value="Genomic_DNA"/>
</dbReference>
<evidence type="ECO:0000313" key="2">
    <source>
        <dbReference type="Proteomes" id="UP000051679"/>
    </source>
</evidence>
<organism evidence="1 2">
    <name type="scientific">Lacticaseibacillus sharpeae JCM 1186 = DSM 20505</name>
    <dbReference type="NCBI Taxonomy" id="1291052"/>
    <lineage>
        <taxon>Bacteria</taxon>
        <taxon>Bacillati</taxon>
        <taxon>Bacillota</taxon>
        <taxon>Bacilli</taxon>
        <taxon>Lactobacillales</taxon>
        <taxon>Lactobacillaceae</taxon>
        <taxon>Lacticaseibacillus</taxon>
    </lineage>
</organism>
<proteinExistence type="predicted"/>
<reference evidence="1 2" key="1">
    <citation type="journal article" date="2015" name="Genome Announc.">
        <title>Expanding the biotechnology potential of lactobacilli through comparative genomics of 213 strains and associated genera.</title>
        <authorList>
            <person name="Sun Z."/>
            <person name="Harris H.M."/>
            <person name="McCann A."/>
            <person name="Guo C."/>
            <person name="Argimon S."/>
            <person name="Zhang W."/>
            <person name="Yang X."/>
            <person name="Jeffery I.B."/>
            <person name="Cooney J.C."/>
            <person name="Kagawa T.F."/>
            <person name="Liu W."/>
            <person name="Song Y."/>
            <person name="Salvetti E."/>
            <person name="Wrobel A."/>
            <person name="Rasinkangas P."/>
            <person name="Parkhill J."/>
            <person name="Rea M.C."/>
            <person name="O'Sullivan O."/>
            <person name="Ritari J."/>
            <person name="Douillard F.P."/>
            <person name="Paul Ross R."/>
            <person name="Yang R."/>
            <person name="Briner A.E."/>
            <person name="Felis G.E."/>
            <person name="de Vos W.M."/>
            <person name="Barrangou R."/>
            <person name="Klaenhammer T.R."/>
            <person name="Caufield P.W."/>
            <person name="Cui Y."/>
            <person name="Zhang H."/>
            <person name="O'Toole P.W."/>
        </authorList>
    </citation>
    <scope>NUCLEOTIDE SEQUENCE [LARGE SCALE GENOMIC DNA]</scope>
    <source>
        <strain evidence="1 2">DSM 20505</strain>
    </source>
</reference>
<gene>
    <name evidence="1" type="ORF">FC18_GL001914</name>
</gene>
<dbReference type="AlphaFoldDB" id="A0A0R1ZIU2"/>
<dbReference type="Proteomes" id="UP000051679">
    <property type="component" value="Unassembled WGS sequence"/>
</dbReference>
<keyword evidence="2" id="KW-1185">Reference proteome</keyword>
<evidence type="ECO:0000313" key="1">
    <source>
        <dbReference type="EMBL" id="KRM54872.1"/>
    </source>
</evidence>
<accession>A0A0R1ZIU2</accession>
<dbReference type="PATRIC" id="fig|1291052.5.peg.1976"/>
<protein>
    <submittedName>
        <fullName evidence="1">Uncharacterized protein</fullName>
    </submittedName>
</protein>
<name>A0A0R1ZIU2_9LACO</name>
<sequence>MEKSDDEDTHAFMKGKYHKDGKNLIVLNVTWLGYYDIKHFKYEDSSSQLVDNKNDTYYKSYMKLDDSGNITSIVDYHDGYKTGGKLAKSGKPVDNGRIEDPVYLYKSEKYALKH</sequence>
<comment type="caution">
    <text evidence="1">The sequence shown here is derived from an EMBL/GenBank/DDBJ whole genome shotgun (WGS) entry which is preliminary data.</text>
</comment>